<evidence type="ECO:0000256" key="6">
    <source>
        <dbReference type="ARBA" id="ARBA00023315"/>
    </source>
</evidence>
<dbReference type="RefSeq" id="WP_219848590.1">
    <property type="nucleotide sequence ID" value="NZ_LN649255.1"/>
</dbReference>
<keyword evidence="12" id="KW-0560">Oxidoreductase</keyword>
<dbReference type="GO" id="GO:0031405">
    <property type="term" value="F:lipoic acid binding"/>
    <property type="evidence" value="ECO:0007669"/>
    <property type="project" value="TreeGrafter"/>
</dbReference>
<comment type="catalytic activity">
    <reaction evidence="8">
        <text>N(6)-[(R)-dihydrolipoyl]-L-lysyl-[protein] + acetyl-CoA = N(6)-[(R)-S(8)-acetyldihydrolipoyl]-L-lysyl-[protein] + CoA</text>
        <dbReference type="Rhea" id="RHEA:17017"/>
        <dbReference type="Rhea" id="RHEA-COMP:10475"/>
        <dbReference type="Rhea" id="RHEA-COMP:10478"/>
        <dbReference type="ChEBI" id="CHEBI:57287"/>
        <dbReference type="ChEBI" id="CHEBI:57288"/>
        <dbReference type="ChEBI" id="CHEBI:83100"/>
        <dbReference type="ChEBI" id="CHEBI:83111"/>
        <dbReference type="EC" id="2.3.1.12"/>
    </reaction>
</comment>
<dbReference type="Gene3D" id="2.40.50.100">
    <property type="match status" value="1"/>
</dbReference>
<evidence type="ECO:0000256" key="4">
    <source>
        <dbReference type="ARBA" id="ARBA00022679"/>
    </source>
</evidence>
<dbReference type="GO" id="GO:0016491">
    <property type="term" value="F:oxidoreductase activity"/>
    <property type="evidence" value="ECO:0007669"/>
    <property type="project" value="UniProtKB-KW"/>
</dbReference>
<dbReference type="PANTHER" id="PTHR43178:SF2">
    <property type="entry name" value="DIHYDROLIPOYLLYSINE-RESIDUE ACETYLTRANSFERASE COMPONENT OF PYRUVATE DEHYDROGENASE COMPLEX"/>
    <property type="match status" value="1"/>
</dbReference>
<dbReference type="InterPro" id="IPR004167">
    <property type="entry name" value="PSBD"/>
</dbReference>
<evidence type="ECO:0000259" key="11">
    <source>
        <dbReference type="PROSITE" id="PS51826"/>
    </source>
</evidence>
<evidence type="ECO:0000313" key="13">
    <source>
        <dbReference type="Proteomes" id="UP000032800"/>
    </source>
</evidence>
<dbReference type="PROSITE" id="PS00189">
    <property type="entry name" value="LIPOYL"/>
    <property type="match status" value="1"/>
</dbReference>
<dbReference type="SUPFAM" id="SSF51230">
    <property type="entry name" value="Single hybrid motif"/>
    <property type="match status" value="1"/>
</dbReference>
<dbReference type="GO" id="GO:0004742">
    <property type="term" value="F:dihydrolipoyllysine-residue acetyltransferase activity"/>
    <property type="evidence" value="ECO:0007669"/>
    <property type="project" value="UniProtKB-EC"/>
</dbReference>
<dbReference type="CDD" id="cd06849">
    <property type="entry name" value="lipoyl_domain"/>
    <property type="match status" value="1"/>
</dbReference>
<evidence type="ECO:0000256" key="1">
    <source>
        <dbReference type="ARBA" id="ARBA00001938"/>
    </source>
</evidence>
<dbReference type="PROSITE" id="PS51826">
    <property type="entry name" value="PSBD"/>
    <property type="match status" value="1"/>
</dbReference>
<dbReference type="InterPro" id="IPR000089">
    <property type="entry name" value="Biotin_lipoyl"/>
</dbReference>
<dbReference type="SUPFAM" id="SSF52777">
    <property type="entry name" value="CoA-dependent acyltransferases"/>
    <property type="match status" value="1"/>
</dbReference>
<dbReference type="Gene3D" id="4.10.320.10">
    <property type="entry name" value="E3-binding domain"/>
    <property type="match status" value="1"/>
</dbReference>
<dbReference type="SUPFAM" id="SSF47005">
    <property type="entry name" value="Peripheral subunit-binding domain of 2-oxo acid dehydrogenase complex"/>
    <property type="match status" value="1"/>
</dbReference>
<keyword evidence="4 9" id="KW-0808">Transferase</keyword>
<evidence type="ECO:0000256" key="2">
    <source>
        <dbReference type="ARBA" id="ARBA00007317"/>
    </source>
</evidence>
<reference evidence="12 13" key="1">
    <citation type="journal article" date="2015" name="Genome Biol. Evol.">
        <title>Genome evolution in the primary endosymbiont of whiteflies sheds light on their divergence.</title>
        <authorList>
            <person name="Santos-Garcia D."/>
            <person name="Vargas-Chavez C."/>
            <person name="Moya A."/>
            <person name="Latorre A."/>
            <person name="Silva"/>
            <person name="F J."/>
        </authorList>
    </citation>
    <scope>NUCLEOTIDE SEQUENCE [LARGE SCALE GENOMIC DNA]</scope>
    <source>
        <strain evidence="13">AD-VLC</strain>
    </source>
</reference>
<comment type="cofactor">
    <cofactor evidence="1 9">
        <name>(R)-lipoate</name>
        <dbReference type="ChEBI" id="CHEBI:83088"/>
    </cofactor>
</comment>
<dbReference type="InterPro" id="IPR003016">
    <property type="entry name" value="2-oxoA_DH_lipoyl-BS"/>
</dbReference>
<keyword evidence="5 9" id="KW-0450">Lipoyl</keyword>
<comment type="similarity">
    <text evidence="2 9">Belongs to the 2-oxoacid dehydrogenase family.</text>
</comment>
<dbReference type="FunFam" id="3.30.559.10:FF:000004">
    <property type="entry name" value="Acetyltransferase component of pyruvate dehydrogenase complex"/>
    <property type="match status" value="1"/>
</dbReference>
<dbReference type="Gene3D" id="3.30.559.10">
    <property type="entry name" value="Chloramphenicol acetyltransferase-like domain"/>
    <property type="match status" value="1"/>
</dbReference>
<dbReference type="InterPro" id="IPR036625">
    <property type="entry name" value="E3-bd_dom_sf"/>
</dbReference>
<dbReference type="Pfam" id="PF00364">
    <property type="entry name" value="Biotin_lipoyl"/>
    <property type="match status" value="1"/>
</dbReference>
<dbReference type="EC" id="2.3.1.-" evidence="9"/>
<dbReference type="InterPro" id="IPR023213">
    <property type="entry name" value="CAT-like_dom_sf"/>
</dbReference>
<evidence type="ECO:0000259" key="10">
    <source>
        <dbReference type="PROSITE" id="PS50968"/>
    </source>
</evidence>
<feature type="domain" description="Lipoyl-binding" evidence="10">
    <location>
        <begin position="1"/>
        <end position="75"/>
    </location>
</feature>
<dbReference type="InterPro" id="IPR050743">
    <property type="entry name" value="2-oxoacid_DH_E2_comp"/>
</dbReference>
<dbReference type="GO" id="GO:0005737">
    <property type="term" value="C:cytoplasm"/>
    <property type="evidence" value="ECO:0007669"/>
    <property type="project" value="TreeGrafter"/>
</dbReference>
<evidence type="ECO:0000256" key="3">
    <source>
        <dbReference type="ARBA" id="ARBA00011484"/>
    </source>
</evidence>
<evidence type="ECO:0000256" key="9">
    <source>
        <dbReference type="RuleBase" id="RU003423"/>
    </source>
</evidence>
<dbReference type="Pfam" id="PF02817">
    <property type="entry name" value="E3_binding"/>
    <property type="match status" value="1"/>
</dbReference>
<dbReference type="Pfam" id="PF00198">
    <property type="entry name" value="2-oxoacid_dh"/>
    <property type="match status" value="1"/>
</dbReference>
<comment type="function">
    <text evidence="7">The pyruvate dehydrogenase complex catalyzes the overall conversion of pyruvate to acetyl-CoA and CO(2). It contains multiple copies of three enzymatic components: pyruvate dehydrogenase (E1), dihydrolipoamide acetyltransferase (E2) and lipoamide dehydrogenase (E3).</text>
</comment>
<dbReference type="Proteomes" id="UP000032800">
    <property type="component" value="Chromosome I"/>
</dbReference>
<keyword evidence="12" id="KW-0670">Pyruvate</keyword>
<gene>
    <name evidence="12" type="primary">aceF</name>
    <name evidence="12" type="ORF">PAD_172</name>
</gene>
<evidence type="ECO:0000313" key="12">
    <source>
        <dbReference type="EMBL" id="CEI58734.1"/>
    </source>
</evidence>
<keyword evidence="6 9" id="KW-0012">Acyltransferase</keyword>
<evidence type="ECO:0000256" key="5">
    <source>
        <dbReference type="ARBA" id="ARBA00022823"/>
    </source>
</evidence>
<dbReference type="EMBL" id="LN649255">
    <property type="protein sequence ID" value="CEI58734.1"/>
    <property type="molecule type" value="Genomic_DNA"/>
</dbReference>
<dbReference type="PROSITE" id="PS50968">
    <property type="entry name" value="BIOTINYL_LIPOYL"/>
    <property type="match status" value="1"/>
</dbReference>
<sequence>MIIELPEIGDINKKVEVIEILVKIDDYVKKDDIIVVLESEKATIDLPTPKSGKIKKILIKEGDKIYSGNSIIEIEEDIVNVNKKINKIDLKKENNKNITVHAGPSVRLMARKLGIDLEKNQIIGTGKKNRILKEDLQDFIKNNKKDKKSISNNFGSIEEKNINKILSINAKKLHESWITIPHVTHFDEVDITKLEEFRKKIKYERGIKITLLSFLIKICSCALKKFKKFNMSYDIKKNKILLKKYINISIAINTSKGLLVPVIRNVDEKNIIDIAIELKNLTKRTLLGKNKLEDLNGSCFTISNLGSIGGKGFTPIINNSELGILGIGKSKIKPIWNGKKFKPKIILPIFISYDHRFINGVYAAKFINFIIKLLIDIRNVIIY</sequence>
<protein>
    <recommendedName>
        <fullName evidence="9">Dihydrolipoamide acetyltransferase component of pyruvate dehydrogenase complex</fullName>
        <ecNumber evidence="9">2.3.1.-</ecNumber>
    </recommendedName>
</protein>
<name>A0A8D9NB65_9GAMM</name>
<dbReference type="GO" id="GO:0006086">
    <property type="term" value="P:pyruvate decarboxylation to acetyl-CoA"/>
    <property type="evidence" value="ECO:0007669"/>
    <property type="project" value="TreeGrafter"/>
</dbReference>
<dbReference type="InterPro" id="IPR011053">
    <property type="entry name" value="Single_hybrid_motif"/>
</dbReference>
<evidence type="ECO:0000256" key="7">
    <source>
        <dbReference type="ARBA" id="ARBA00025211"/>
    </source>
</evidence>
<organism evidence="12 13">
    <name type="scientific">Candidatus Portiera aleyrodidarum</name>
    <name type="common">primary endosymbiont of Bemisia tabaci</name>
    <dbReference type="NCBI Taxonomy" id="91844"/>
    <lineage>
        <taxon>Bacteria</taxon>
        <taxon>Pseudomonadati</taxon>
        <taxon>Pseudomonadota</taxon>
        <taxon>Gammaproteobacteria</taxon>
        <taxon>Candidatus Johnevansiales</taxon>
        <taxon>Candidatus Johnevansiaceae</taxon>
        <taxon>Candidatus Portiera</taxon>
    </lineage>
</organism>
<dbReference type="InterPro" id="IPR001078">
    <property type="entry name" value="2-oxoacid_DH_actylTfrase"/>
</dbReference>
<accession>A0A8D9NB65</accession>
<dbReference type="AlphaFoldDB" id="A0A8D9NB65"/>
<evidence type="ECO:0000256" key="8">
    <source>
        <dbReference type="ARBA" id="ARBA00048370"/>
    </source>
</evidence>
<dbReference type="KEGG" id="plc:PAD_172"/>
<feature type="domain" description="Peripheral subunit-binding (PSBD)" evidence="11">
    <location>
        <begin position="101"/>
        <end position="140"/>
    </location>
</feature>
<dbReference type="PANTHER" id="PTHR43178">
    <property type="entry name" value="DIHYDROLIPOAMIDE ACETYLTRANSFERASE COMPONENT OF PYRUVATE DEHYDROGENASE COMPLEX"/>
    <property type="match status" value="1"/>
</dbReference>
<proteinExistence type="inferred from homology"/>
<comment type="subunit">
    <text evidence="3">Forms a 24-polypeptide structural core with octahedral symmetry.</text>
</comment>